<protein>
    <recommendedName>
        <fullName evidence="7">L domain-like protein</fullName>
    </recommendedName>
</protein>
<feature type="signal peptide" evidence="4">
    <location>
        <begin position="1"/>
        <end position="19"/>
    </location>
</feature>
<evidence type="ECO:0008006" key="7">
    <source>
        <dbReference type="Google" id="ProtNLM"/>
    </source>
</evidence>
<gene>
    <name evidence="5" type="ORF">HK099_005586</name>
</gene>
<dbReference type="AlphaFoldDB" id="A0AAD5XZI4"/>
<keyword evidence="4" id="KW-0732">Signal</keyword>
<dbReference type="InterPro" id="IPR051848">
    <property type="entry name" value="PGIP"/>
</dbReference>
<keyword evidence="6" id="KW-1185">Reference proteome</keyword>
<dbReference type="PANTHER" id="PTHR48059">
    <property type="entry name" value="POLYGALACTURONASE INHIBITOR 1"/>
    <property type="match status" value="1"/>
</dbReference>
<keyword evidence="2" id="KW-0677">Repeat</keyword>
<dbReference type="PANTHER" id="PTHR48059:SF4">
    <property type="entry name" value="POLYGALACTURONASE INHIBITOR 1-RELATED"/>
    <property type="match status" value="1"/>
</dbReference>
<organism evidence="5 6">
    <name type="scientific">Clydaea vesicula</name>
    <dbReference type="NCBI Taxonomy" id="447962"/>
    <lineage>
        <taxon>Eukaryota</taxon>
        <taxon>Fungi</taxon>
        <taxon>Fungi incertae sedis</taxon>
        <taxon>Chytridiomycota</taxon>
        <taxon>Chytridiomycota incertae sedis</taxon>
        <taxon>Chytridiomycetes</taxon>
        <taxon>Lobulomycetales</taxon>
        <taxon>Lobulomycetaceae</taxon>
        <taxon>Clydaea</taxon>
    </lineage>
</organism>
<evidence type="ECO:0000313" key="6">
    <source>
        <dbReference type="Proteomes" id="UP001211065"/>
    </source>
</evidence>
<dbReference type="SUPFAM" id="SSF52058">
    <property type="entry name" value="L domain-like"/>
    <property type="match status" value="1"/>
</dbReference>
<evidence type="ECO:0000256" key="2">
    <source>
        <dbReference type="ARBA" id="ARBA00022737"/>
    </source>
</evidence>
<evidence type="ECO:0000256" key="3">
    <source>
        <dbReference type="SAM" id="Phobius"/>
    </source>
</evidence>
<keyword evidence="3" id="KW-0812">Transmembrane</keyword>
<comment type="caution">
    <text evidence="5">The sequence shown here is derived from an EMBL/GenBank/DDBJ whole genome shotgun (WGS) entry which is preliminary data.</text>
</comment>
<accession>A0AAD5XZI4</accession>
<feature type="transmembrane region" description="Helical" evidence="3">
    <location>
        <begin position="296"/>
        <end position="314"/>
    </location>
</feature>
<dbReference type="Proteomes" id="UP001211065">
    <property type="component" value="Unassembled WGS sequence"/>
</dbReference>
<dbReference type="InterPro" id="IPR032675">
    <property type="entry name" value="LRR_dom_sf"/>
</dbReference>
<feature type="chain" id="PRO_5042239314" description="L domain-like protein" evidence="4">
    <location>
        <begin position="20"/>
        <end position="342"/>
    </location>
</feature>
<keyword evidence="3" id="KW-1133">Transmembrane helix</keyword>
<reference evidence="5" key="1">
    <citation type="submission" date="2020-05" db="EMBL/GenBank/DDBJ databases">
        <title>Phylogenomic resolution of chytrid fungi.</title>
        <authorList>
            <person name="Stajich J.E."/>
            <person name="Amses K."/>
            <person name="Simmons R."/>
            <person name="Seto K."/>
            <person name="Myers J."/>
            <person name="Bonds A."/>
            <person name="Quandt C.A."/>
            <person name="Barry K."/>
            <person name="Liu P."/>
            <person name="Grigoriev I."/>
            <person name="Longcore J.E."/>
            <person name="James T.Y."/>
        </authorList>
    </citation>
    <scope>NUCLEOTIDE SEQUENCE</scope>
    <source>
        <strain evidence="5">JEL0476</strain>
    </source>
</reference>
<sequence length="342" mass="36651">MKLSAILIVAAAILNSSNAIKPITVDPAMYQQSPDCLTIWAWLPQIYPRGVTNCCEIQANLKESMPILLTCDANLRVTKINIGQTYNPASTLVRQNWKSTGAGVLNAPLPPYLGNLTELKTFIVGEAFMFGPLPKELSKLTKLEHFSVGNNGLSGEIPEGLFSDMVNLVSIDLSKNKFTGPVPDSFVNLPNLISVKLGQNKFSGPLPDFSPMTSVGKGPKYNVEDGGFDPVCDLNGLGSQVCIAKEGDLTKVPEVCVLPTPSPTVCVEKVVKSSPTPIYAEVVKPEAAGLSSAAKVAIGVSVGLVLVIAIYYVSFTFIRKGNEKDAADFEKRKVEKVDMSSD</sequence>
<dbReference type="EMBL" id="JADGJW010000441">
    <property type="protein sequence ID" value="KAJ3217144.1"/>
    <property type="molecule type" value="Genomic_DNA"/>
</dbReference>
<dbReference type="Pfam" id="PF13855">
    <property type="entry name" value="LRR_8"/>
    <property type="match status" value="1"/>
</dbReference>
<proteinExistence type="predicted"/>
<comment type="subcellular location">
    <subcellularLocation>
        <location evidence="1">Cell envelope</location>
    </subcellularLocation>
</comment>
<dbReference type="FunFam" id="3.80.10.10:FF:000383">
    <property type="entry name" value="Leucine-rich repeat receptor protein kinase EMS1"/>
    <property type="match status" value="1"/>
</dbReference>
<dbReference type="Gene3D" id="3.80.10.10">
    <property type="entry name" value="Ribonuclease Inhibitor"/>
    <property type="match status" value="1"/>
</dbReference>
<evidence type="ECO:0000256" key="4">
    <source>
        <dbReference type="SAM" id="SignalP"/>
    </source>
</evidence>
<dbReference type="InterPro" id="IPR001611">
    <property type="entry name" value="Leu-rich_rpt"/>
</dbReference>
<keyword evidence="3" id="KW-0472">Membrane</keyword>
<evidence type="ECO:0000256" key="1">
    <source>
        <dbReference type="ARBA" id="ARBA00004196"/>
    </source>
</evidence>
<name>A0AAD5XZI4_9FUNG</name>
<evidence type="ECO:0000313" key="5">
    <source>
        <dbReference type="EMBL" id="KAJ3217144.1"/>
    </source>
</evidence>